<comment type="function">
    <text evidence="10 11">3'-5' exonuclease.</text>
</comment>
<dbReference type="InterPro" id="IPR006054">
    <property type="entry name" value="DnaQ"/>
</dbReference>
<reference evidence="13 14" key="1">
    <citation type="journal article" date="2015" name="Genome Announc.">
        <title>Expanding the biotechnology potential of lactobacilli through comparative genomics of 213 strains and associated genera.</title>
        <authorList>
            <person name="Sun Z."/>
            <person name="Harris H.M."/>
            <person name="McCann A."/>
            <person name="Guo C."/>
            <person name="Argimon S."/>
            <person name="Zhang W."/>
            <person name="Yang X."/>
            <person name="Jeffery I.B."/>
            <person name="Cooney J.C."/>
            <person name="Kagawa T.F."/>
            <person name="Liu W."/>
            <person name="Song Y."/>
            <person name="Salvetti E."/>
            <person name="Wrobel A."/>
            <person name="Rasinkangas P."/>
            <person name="Parkhill J."/>
            <person name="Rea M.C."/>
            <person name="O'Sullivan O."/>
            <person name="Ritari J."/>
            <person name="Douillard F.P."/>
            <person name="Paul Ross R."/>
            <person name="Yang R."/>
            <person name="Briner A.E."/>
            <person name="Felis G.E."/>
            <person name="de Vos W.M."/>
            <person name="Barrangou R."/>
            <person name="Klaenhammer T.R."/>
            <person name="Caufield P.W."/>
            <person name="Cui Y."/>
            <person name="Zhang H."/>
            <person name="O'Toole P.W."/>
        </authorList>
    </citation>
    <scope>NUCLEOTIDE SEQUENCE [LARGE SCALE GENOMIC DNA]</scope>
    <source>
        <strain evidence="13 14">DSM 18527</strain>
    </source>
</reference>
<dbReference type="PATRIC" id="fig|1423734.3.peg.2389"/>
<protein>
    <recommendedName>
        <fullName evidence="10 11">3'-5' exonuclease DinG</fullName>
        <ecNumber evidence="10 11">3.1.-.-</ecNumber>
    </recommendedName>
</protein>
<evidence type="ECO:0000259" key="12">
    <source>
        <dbReference type="PROSITE" id="PS51193"/>
    </source>
</evidence>
<evidence type="ECO:0000256" key="4">
    <source>
        <dbReference type="ARBA" id="ARBA00022722"/>
    </source>
</evidence>
<dbReference type="CDD" id="cd06127">
    <property type="entry name" value="DEDDh"/>
    <property type="match status" value="1"/>
</dbReference>
<dbReference type="InterPro" id="IPR006310">
    <property type="entry name" value="DinG"/>
</dbReference>
<dbReference type="FunFam" id="3.30.420.10:FF:000045">
    <property type="entry name" value="3'-5' exonuclease DinG"/>
    <property type="match status" value="1"/>
</dbReference>
<dbReference type="HAMAP" id="MF_02206">
    <property type="entry name" value="DinG_exonucl"/>
    <property type="match status" value="1"/>
</dbReference>
<dbReference type="Pfam" id="PF00929">
    <property type="entry name" value="RNase_T"/>
    <property type="match status" value="1"/>
</dbReference>
<name>A0A0R1YBK6_9LACO</name>
<gene>
    <name evidence="10 11" type="primary">dinG</name>
    <name evidence="13" type="ORF">FC83_GL002355</name>
</gene>
<keyword evidence="6 10" id="KW-0378">Hydrolase</keyword>
<dbReference type="GO" id="GO:0003677">
    <property type="term" value="F:DNA binding"/>
    <property type="evidence" value="ECO:0007669"/>
    <property type="project" value="InterPro"/>
</dbReference>
<keyword evidence="5 10" id="KW-0547">Nucleotide-binding</keyword>
<dbReference type="Gene3D" id="3.30.420.10">
    <property type="entry name" value="Ribonuclease H-like superfamily/Ribonuclease H"/>
    <property type="match status" value="1"/>
</dbReference>
<dbReference type="InterPro" id="IPR036397">
    <property type="entry name" value="RNaseH_sf"/>
</dbReference>
<dbReference type="NCBIfam" id="TIGR00573">
    <property type="entry name" value="dnaq"/>
    <property type="match status" value="1"/>
</dbReference>
<keyword evidence="2" id="KW-0548">Nucleotidyltransferase</keyword>
<evidence type="ECO:0000256" key="10">
    <source>
        <dbReference type="HAMAP-Rule" id="MF_02206"/>
    </source>
</evidence>
<evidence type="ECO:0000256" key="7">
    <source>
        <dbReference type="ARBA" id="ARBA00022839"/>
    </source>
</evidence>
<dbReference type="GO" id="GO:0008408">
    <property type="term" value="F:3'-5' exonuclease activity"/>
    <property type="evidence" value="ECO:0007669"/>
    <property type="project" value="UniProtKB-UniRule"/>
</dbReference>
<dbReference type="EC" id="3.1.-.-" evidence="10 11"/>
<dbReference type="GO" id="GO:0003887">
    <property type="term" value="F:DNA-directed DNA polymerase activity"/>
    <property type="evidence" value="ECO:0007669"/>
    <property type="project" value="UniProtKB-KW"/>
</dbReference>
<feature type="binding site" evidence="10">
    <location>
        <begin position="282"/>
        <end position="289"/>
    </location>
    <ligand>
        <name>ATP</name>
        <dbReference type="ChEBI" id="CHEBI:30616"/>
    </ligand>
</feature>
<keyword evidence="14" id="KW-1185">Reference proteome</keyword>
<comment type="caution">
    <text evidence="13">The sequence shown here is derived from an EMBL/GenBank/DDBJ whole genome shotgun (WGS) entry which is preliminary data.</text>
</comment>
<feature type="domain" description="Helicase ATP-binding" evidence="12">
    <location>
        <begin position="245"/>
        <end position="533"/>
    </location>
</feature>
<comment type="caution">
    <text evidence="10">Lacks conserved residue(s) required for the propagation of feature annotation.</text>
</comment>
<keyword evidence="1" id="KW-0808">Transferase</keyword>
<evidence type="ECO:0000256" key="5">
    <source>
        <dbReference type="ARBA" id="ARBA00022741"/>
    </source>
</evidence>
<dbReference type="InterPro" id="IPR027417">
    <property type="entry name" value="P-loop_NTPase"/>
</dbReference>
<dbReference type="PANTHER" id="PTHR11472">
    <property type="entry name" value="DNA REPAIR DEAD HELICASE RAD3/XP-D SUBFAMILY MEMBER"/>
    <property type="match status" value="1"/>
</dbReference>
<evidence type="ECO:0000313" key="14">
    <source>
        <dbReference type="Proteomes" id="UP000051236"/>
    </source>
</evidence>
<dbReference type="EMBL" id="AZGA01000002">
    <property type="protein sequence ID" value="KRM36483.1"/>
    <property type="molecule type" value="Genomic_DNA"/>
</dbReference>
<dbReference type="eggNOG" id="COG1199">
    <property type="taxonomic scope" value="Bacteria"/>
</dbReference>
<dbReference type="NCBIfam" id="TIGR01407">
    <property type="entry name" value="dinG_rel"/>
    <property type="match status" value="1"/>
</dbReference>
<dbReference type="STRING" id="1423734.FC83_GL002355"/>
<evidence type="ECO:0000256" key="1">
    <source>
        <dbReference type="ARBA" id="ARBA00022679"/>
    </source>
</evidence>
<dbReference type="SMART" id="SM00491">
    <property type="entry name" value="HELICc2"/>
    <property type="match status" value="1"/>
</dbReference>
<dbReference type="Gene3D" id="3.40.50.300">
    <property type="entry name" value="P-loop containing nucleotide triphosphate hydrolases"/>
    <property type="match status" value="2"/>
</dbReference>
<dbReference type="InterPro" id="IPR006555">
    <property type="entry name" value="ATP-dep_Helicase_C"/>
</dbReference>
<evidence type="ECO:0000256" key="6">
    <source>
        <dbReference type="ARBA" id="ARBA00022801"/>
    </source>
</evidence>
<dbReference type="SUPFAM" id="SSF53098">
    <property type="entry name" value="Ribonuclease H-like"/>
    <property type="match status" value="1"/>
</dbReference>
<evidence type="ECO:0000256" key="8">
    <source>
        <dbReference type="ARBA" id="ARBA00022840"/>
    </source>
</evidence>
<dbReference type="SMART" id="SM00479">
    <property type="entry name" value="EXOIII"/>
    <property type="match status" value="1"/>
</dbReference>
<evidence type="ECO:0000256" key="2">
    <source>
        <dbReference type="ARBA" id="ARBA00022695"/>
    </source>
</evidence>
<dbReference type="Pfam" id="PF00270">
    <property type="entry name" value="DEAD"/>
    <property type="match status" value="1"/>
</dbReference>
<dbReference type="InterPro" id="IPR011545">
    <property type="entry name" value="DEAD/DEAH_box_helicase_dom"/>
</dbReference>
<dbReference type="AlphaFoldDB" id="A0A0R1YBK6"/>
<dbReference type="PANTHER" id="PTHR11472:SF34">
    <property type="entry name" value="REGULATOR OF TELOMERE ELONGATION HELICASE 1"/>
    <property type="match status" value="1"/>
</dbReference>
<keyword evidence="7 10" id="KW-0269">Exonuclease</keyword>
<evidence type="ECO:0000256" key="11">
    <source>
        <dbReference type="RuleBase" id="RU364106"/>
    </source>
</evidence>
<accession>A0A0R1YBK6</accession>
<organism evidence="13 14">
    <name type="scientific">Agrilactobacillus composti DSM 18527 = JCM 14202</name>
    <dbReference type="NCBI Taxonomy" id="1423734"/>
    <lineage>
        <taxon>Bacteria</taxon>
        <taxon>Bacillati</taxon>
        <taxon>Bacillota</taxon>
        <taxon>Bacilli</taxon>
        <taxon>Lactobacillales</taxon>
        <taxon>Lactobacillaceae</taxon>
        <taxon>Agrilactobacillus</taxon>
    </lineage>
</organism>
<keyword evidence="9" id="KW-0239">DNA-directed DNA polymerase</keyword>
<keyword evidence="13" id="KW-0347">Helicase</keyword>
<dbReference type="InterPro" id="IPR014013">
    <property type="entry name" value="Helic_SF1/SF2_ATP-bd_DinG/Rad3"/>
</dbReference>
<dbReference type="Proteomes" id="UP000051236">
    <property type="component" value="Unassembled WGS sequence"/>
</dbReference>
<dbReference type="SUPFAM" id="SSF52540">
    <property type="entry name" value="P-loop containing nucleoside triphosphate hydrolases"/>
    <property type="match status" value="2"/>
</dbReference>
<dbReference type="PROSITE" id="PS51193">
    <property type="entry name" value="HELICASE_ATP_BIND_2"/>
    <property type="match status" value="1"/>
</dbReference>
<dbReference type="GO" id="GO:0006260">
    <property type="term" value="P:DNA replication"/>
    <property type="evidence" value="ECO:0007669"/>
    <property type="project" value="UniProtKB-KW"/>
</dbReference>
<proteinExistence type="inferred from homology"/>
<sequence>MSVKKQIYAVVDLETTGTKRGIDQIIQFGCVMIQKNKIVNTISQNINPKQAIPRAITDLTGIDASQVKDAPTFAEIGPSLRNMLEDTIFVAHNVNFDFPFLNAAFESIGLPALNIAAIDTVELAQIFLPTAVSYKLQDLANLLSIQHKNPHHADSDAFVTAKLFLALKKRMENTPQLTLAHIAQLSDLLTRQTGDFIRDLADKQPKKPLPSYLHVNHGLVLRNRRDLQAQPLHQLTNFPKSPSAKKKLFTPLLNYRSGQAKMMNLIYEHLNQPKTTPLLIEAETGSGKTLGYMLPSYFMATHEHKIVISTATTVLQNQLIDQTIPLVEQLLAAKVPVALVKSENHYLNLEIFYQSLLIPSSNRPTRLLQLRLLVWLTMTKTGDIAELQLTNYHNYYLQRITHHNGRKHLFGPDEFMTYIETQAQQASIILTNHSYLLAHEASDLFGKQATLIVDEADEFSRNVSRTHNHTSHFQELLDCLHQLAHHHEPLADAAAAIYPAYAQLNKGYSQIDNLLTTIKRVQSIFFESYIQDNLPKSKRAHPIDEIIDLSGLDMPKYVLPELNQILALGQSISVNLTQALNQLTNLEQQFNHQTISLLNQILSMMIQFQNAIDDYQRFMTQMLAQSDNTGILLQMKQYGNVETLDLAIHVLDPGTIAQNLFQRFGHVILTGATLTFNHKFDYFLSQMHLNKNEVNTYKLNSPFDYENQARLITIADAPDIKSVSASYFSDYITGVIDQMAQASTGQILVLFNSLDMLKQTYYTLKETLTGHEKEILAQGITGSNEKIFKRFSLSEHAVLLGSNSFLSGIDFPGDHLKALILTRLPFESPAQPEVKLRYSWLQQQGIDPFSKDSLPKTAFKVKQGFGRLIRQETDKGVMVVLDNRLTNTSYGHEILRSLPKQVHSEVLNLRDAIPSIEKFLRESGTSLV</sequence>
<keyword evidence="8 10" id="KW-0067">ATP-binding</keyword>
<dbReference type="GO" id="GO:0016818">
    <property type="term" value="F:hydrolase activity, acting on acid anhydrides, in phosphorus-containing anhydrides"/>
    <property type="evidence" value="ECO:0007669"/>
    <property type="project" value="InterPro"/>
</dbReference>
<dbReference type="InterPro" id="IPR012337">
    <property type="entry name" value="RNaseH-like_sf"/>
</dbReference>
<dbReference type="Pfam" id="PF13307">
    <property type="entry name" value="Helicase_C_2"/>
    <property type="match status" value="1"/>
</dbReference>
<dbReference type="GO" id="GO:0003678">
    <property type="term" value="F:DNA helicase activity"/>
    <property type="evidence" value="ECO:0007669"/>
    <property type="project" value="TreeGrafter"/>
</dbReference>
<keyword evidence="4 10" id="KW-0540">Nuclease</keyword>
<keyword evidence="3" id="KW-0235">DNA replication</keyword>
<dbReference type="RefSeq" id="WP_057002246.1">
    <property type="nucleotide sequence ID" value="NZ_AZGA01000002.1"/>
</dbReference>
<evidence type="ECO:0000256" key="9">
    <source>
        <dbReference type="ARBA" id="ARBA00022932"/>
    </source>
</evidence>
<dbReference type="InterPro" id="IPR013520">
    <property type="entry name" value="Ribonucl_H"/>
</dbReference>
<dbReference type="InterPro" id="IPR045028">
    <property type="entry name" value="DinG/Rad3-like"/>
</dbReference>
<comment type="similarity">
    <text evidence="10 11">Belongs to the helicase family. DinG subfamily. Type 2 sub-subfamily.</text>
</comment>
<evidence type="ECO:0000256" key="3">
    <source>
        <dbReference type="ARBA" id="ARBA00022705"/>
    </source>
</evidence>
<evidence type="ECO:0000313" key="13">
    <source>
        <dbReference type="EMBL" id="KRM36483.1"/>
    </source>
</evidence>
<dbReference type="GO" id="GO:0005524">
    <property type="term" value="F:ATP binding"/>
    <property type="evidence" value="ECO:0007669"/>
    <property type="project" value="UniProtKB-UniRule"/>
</dbReference>